<dbReference type="InterPro" id="IPR001841">
    <property type="entry name" value="Znf_RING"/>
</dbReference>
<keyword evidence="5" id="KW-0472">Membrane</keyword>
<feature type="repeat" description="ANK" evidence="3">
    <location>
        <begin position="988"/>
        <end position="1020"/>
    </location>
</feature>
<feature type="repeat" description="ANK" evidence="3">
    <location>
        <begin position="716"/>
        <end position="748"/>
    </location>
</feature>
<evidence type="ECO:0000313" key="7">
    <source>
        <dbReference type="EMBL" id="UYM16704.1"/>
    </source>
</evidence>
<dbReference type="Pfam" id="PF13639">
    <property type="entry name" value="zf-RING_2"/>
    <property type="match status" value="1"/>
</dbReference>
<feature type="repeat" description="ANK" evidence="3">
    <location>
        <begin position="1090"/>
        <end position="1122"/>
    </location>
</feature>
<accession>A0ABY6GWC3</accession>
<evidence type="ECO:0000256" key="2">
    <source>
        <dbReference type="ARBA" id="ARBA00023043"/>
    </source>
</evidence>
<evidence type="ECO:0000313" key="8">
    <source>
        <dbReference type="Proteomes" id="UP001163255"/>
    </source>
</evidence>
<dbReference type="SMART" id="SM00248">
    <property type="entry name" value="ANK"/>
    <property type="match status" value="19"/>
</dbReference>
<dbReference type="PANTHER" id="PTHR24123">
    <property type="entry name" value="ANKYRIN REPEAT-CONTAINING"/>
    <property type="match status" value="1"/>
</dbReference>
<evidence type="ECO:0000256" key="5">
    <source>
        <dbReference type="SAM" id="Phobius"/>
    </source>
</evidence>
<feature type="repeat" description="ANK" evidence="3">
    <location>
        <begin position="750"/>
        <end position="782"/>
    </location>
</feature>
<evidence type="ECO:0000256" key="4">
    <source>
        <dbReference type="SAM" id="MobiDB-lite"/>
    </source>
</evidence>
<feature type="repeat" description="ANK" evidence="3">
    <location>
        <begin position="954"/>
        <end position="986"/>
    </location>
</feature>
<keyword evidence="5" id="KW-1133">Transmembrane helix</keyword>
<sequence length="1323" mass="138993">MHNYLTSLSADFLRLFIIFLFASSALFAATDGVICKPISDLTAGFSGKAFLADSFLADRGQVCFKPVDDSRAVFSPFSDSLLFYFLSTVFSTAGSAGVVFSGRPGNVLSHNNPLQAESPSRTSFLKTLLKNRLLPDGAFSREANDRKRNRLEGELDQAIASWQRLVKRPSYPAAVVSVSDASMRVVITRDNILRSVSLVALYEKLLNMQAQSYLALLDTEALKDIAGIVTGSLVASGSGGDGDDDDNDSTHYTFDAEPEPLIIAYGDKEYPEQDSAKELNRKNLENKRQLLKILRKKMQQAIVRGHGDLARILDNRIMLIAADLEYLTDLDTSATGITENDQGSPGILSFLKASLATDDRELWQRDDDALKQSLSQHQVNTDYQSILIVPGELTHEEALFYDRWRLTDAGLVYQALRRRLEQQLQLETDDISVSTKQTEFLVSGLETLVRQFRGMLSADLSSQYDERQVPHQEGGGQNQKKSKASSSEAAGSQEGSNSNARKNKASRDNKSESGWKKGDEGEEPPDNDKHTYSKTIDCPSCHGPCEEEKPEAGISVAGGRSTAAEGNEKLQGDKCSICKDDLGAISVVKTNCNHQYHLECIAGWLREQAPATALASPSCAYCRQQALPLVRVDGGMLYEDSEFCEDLPLQACRAGDLKTLQRSLELDSRIANKQFRSAVSGFGISLLYAAVLNGHTECLQPLIDAGAVVGAALWEDGHTLLHIAAHKGYTECLKVLIKAGADVKATLTTDGATPLHFAAQDGHTGCVELLIKAGAIVDAAWTVDGVTPLHLAAQGGHIGCMELLIKAGADVGADQTVDGVTPLHLAAQGGHIGCMELLIKAGADVKATLTTNGATPLHIAAQVGHTECMKLLIKAGADVKAALTTNGDTPLHLAAQGGHIECMKLLIKAGADVGADQAVDGATPLHFAAQVGHTECMELLIKAGAAVDAALTTFGGTPLHFAAQGGHTGCVELLINAGAAVDAARTTFGDTPLHLAAENGHAGCVELLIKAGAAVDAARTTFGDTPLHLAAENGHAGCVELLIKAGAGVDAALTTDGSTPLHLAAENGHAGCVELLINAGAAVDAARTTDGITPLHIAAQGGHTGCVELLIKARAAVDATRTADGATPLHLATLKGRTGCVELLIKARAAVDAALTTFGGTPLHFAAQGGHTGCVELLIKAGAVVDAVLTKDGSTSLHLATQGGHTGCVELLIKAGAIVDAARTVDGVTPLHLAAQGGHIGCMELLIKAGADVGAAQTVDGATPLHLAALKGRTGCVKLLINAKADVKAALTTNGATPLRIANRNGHTGCAKLLTAAEEPDRE</sequence>
<dbReference type="Pfam" id="PF13637">
    <property type="entry name" value="Ank_4"/>
    <property type="match status" value="1"/>
</dbReference>
<dbReference type="PRINTS" id="PR01415">
    <property type="entry name" value="ANKYRIN"/>
</dbReference>
<reference evidence="7" key="1">
    <citation type="submission" date="2022-10" db="EMBL/GenBank/DDBJ databases">
        <title>Completed Genome Sequence of two octocoral isolated bacterium, Endozoicomonas euniceicola EF212T and Endozoicomonas gorgoniicola PS125T.</title>
        <authorList>
            <person name="Chiou Y.-J."/>
            <person name="Chen Y.-H."/>
        </authorList>
    </citation>
    <scope>NUCLEOTIDE SEQUENCE</scope>
    <source>
        <strain evidence="7">EF212</strain>
    </source>
</reference>
<protein>
    <submittedName>
        <fullName evidence="7">Ankyrin repeat domain-containing protein</fullName>
    </submittedName>
</protein>
<feature type="repeat" description="ANK" evidence="3">
    <location>
        <begin position="1158"/>
        <end position="1190"/>
    </location>
</feature>
<feature type="domain" description="RING-type" evidence="6">
    <location>
        <begin position="575"/>
        <end position="623"/>
    </location>
</feature>
<dbReference type="Pfam" id="PF00023">
    <property type="entry name" value="Ank"/>
    <property type="match status" value="1"/>
</dbReference>
<dbReference type="PROSITE" id="PS50088">
    <property type="entry name" value="ANK_REPEAT"/>
    <property type="match status" value="17"/>
</dbReference>
<evidence type="ECO:0000259" key="6">
    <source>
        <dbReference type="PROSITE" id="PS50089"/>
    </source>
</evidence>
<feature type="repeat" description="ANK" evidence="3">
    <location>
        <begin position="920"/>
        <end position="952"/>
    </location>
</feature>
<feature type="region of interest" description="Disordered" evidence="4">
    <location>
        <begin position="462"/>
        <end position="531"/>
    </location>
</feature>
<feature type="repeat" description="ANK" evidence="3">
    <location>
        <begin position="784"/>
        <end position="816"/>
    </location>
</feature>
<feature type="repeat" description="ANK" evidence="3">
    <location>
        <begin position="1056"/>
        <end position="1088"/>
    </location>
</feature>
<dbReference type="InterPro" id="IPR036770">
    <property type="entry name" value="Ankyrin_rpt-contain_sf"/>
</dbReference>
<proteinExistence type="predicted"/>
<feature type="repeat" description="ANK" evidence="3">
    <location>
        <begin position="1226"/>
        <end position="1258"/>
    </location>
</feature>
<dbReference type="PROSITE" id="PS50089">
    <property type="entry name" value="ZF_RING_2"/>
    <property type="match status" value="1"/>
</dbReference>
<evidence type="ECO:0000256" key="1">
    <source>
        <dbReference type="ARBA" id="ARBA00022737"/>
    </source>
</evidence>
<dbReference type="PROSITE" id="PS50297">
    <property type="entry name" value="ANK_REP_REGION"/>
    <property type="match status" value="17"/>
</dbReference>
<dbReference type="InterPro" id="IPR013083">
    <property type="entry name" value="Znf_RING/FYVE/PHD"/>
</dbReference>
<name>A0ABY6GWC3_9GAMM</name>
<feature type="repeat" description="ANK" evidence="3">
    <location>
        <begin position="886"/>
        <end position="918"/>
    </location>
</feature>
<keyword evidence="8" id="KW-1185">Reference proteome</keyword>
<feature type="repeat" description="ANK" evidence="3">
    <location>
        <begin position="852"/>
        <end position="884"/>
    </location>
</feature>
<gene>
    <name evidence="7" type="ORF">NX720_01860</name>
</gene>
<feature type="repeat" description="ANK" evidence="3">
    <location>
        <begin position="1192"/>
        <end position="1224"/>
    </location>
</feature>
<dbReference type="Proteomes" id="UP001163255">
    <property type="component" value="Chromosome"/>
</dbReference>
<feature type="compositionally biased region" description="Basic and acidic residues" evidence="4">
    <location>
        <begin position="505"/>
        <end position="519"/>
    </location>
</feature>
<feature type="repeat" description="ANK" evidence="3">
    <location>
        <begin position="818"/>
        <end position="850"/>
    </location>
</feature>
<feature type="repeat" description="ANK" evidence="3">
    <location>
        <begin position="1022"/>
        <end position="1054"/>
    </location>
</feature>
<dbReference type="Pfam" id="PF12796">
    <property type="entry name" value="Ank_2"/>
    <property type="match status" value="7"/>
</dbReference>
<dbReference type="SUPFAM" id="SSF57850">
    <property type="entry name" value="RING/U-box"/>
    <property type="match status" value="1"/>
</dbReference>
<feature type="compositionally biased region" description="Low complexity" evidence="4">
    <location>
        <begin position="484"/>
        <end position="498"/>
    </location>
</feature>
<feature type="transmembrane region" description="Helical" evidence="5">
    <location>
        <begin position="12"/>
        <end position="29"/>
    </location>
</feature>
<dbReference type="InterPro" id="IPR002110">
    <property type="entry name" value="Ankyrin_rpt"/>
</dbReference>
<dbReference type="Gene3D" id="3.30.40.10">
    <property type="entry name" value="Zinc/RING finger domain, C3HC4 (zinc finger)"/>
    <property type="match status" value="1"/>
</dbReference>
<dbReference type="SMART" id="SM00184">
    <property type="entry name" value="RING"/>
    <property type="match status" value="1"/>
</dbReference>
<dbReference type="PANTHER" id="PTHR24123:SF141">
    <property type="entry name" value="ANKYRIN 2, ISOFORM U"/>
    <property type="match status" value="1"/>
</dbReference>
<dbReference type="SUPFAM" id="SSF48403">
    <property type="entry name" value="Ankyrin repeat"/>
    <property type="match status" value="2"/>
</dbReference>
<dbReference type="RefSeq" id="WP_262599017.1">
    <property type="nucleotide sequence ID" value="NZ_CP103300.1"/>
</dbReference>
<keyword evidence="1" id="KW-0677">Repeat</keyword>
<keyword evidence="5" id="KW-0812">Transmembrane</keyword>
<organism evidence="7 8">
    <name type="scientific">Endozoicomonas euniceicola</name>
    <dbReference type="NCBI Taxonomy" id="1234143"/>
    <lineage>
        <taxon>Bacteria</taxon>
        <taxon>Pseudomonadati</taxon>
        <taxon>Pseudomonadota</taxon>
        <taxon>Gammaproteobacteria</taxon>
        <taxon>Oceanospirillales</taxon>
        <taxon>Endozoicomonadaceae</taxon>
        <taxon>Endozoicomonas</taxon>
    </lineage>
</organism>
<dbReference type="EMBL" id="CP103300">
    <property type="protein sequence ID" value="UYM16704.1"/>
    <property type="molecule type" value="Genomic_DNA"/>
</dbReference>
<evidence type="ECO:0000256" key="3">
    <source>
        <dbReference type="PROSITE-ProRule" id="PRU00023"/>
    </source>
</evidence>
<dbReference type="InterPro" id="IPR051165">
    <property type="entry name" value="Multifunctional_ANK_Repeat"/>
</dbReference>
<dbReference type="Gene3D" id="1.25.40.20">
    <property type="entry name" value="Ankyrin repeat-containing domain"/>
    <property type="match status" value="7"/>
</dbReference>
<feature type="repeat" description="ANK" evidence="3">
    <location>
        <begin position="1260"/>
        <end position="1292"/>
    </location>
</feature>
<keyword evidence="2 3" id="KW-0040">ANK repeat</keyword>
<feature type="repeat" description="ANK" evidence="3">
    <location>
        <begin position="1124"/>
        <end position="1156"/>
    </location>
</feature>